<dbReference type="Gene3D" id="1.20.5.400">
    <property type="match status" value="1"/>
</dbReference>
<reference evidence="4" key="2">
    <citation type="submission" date="2025-08" db="UniProtKB">
        <authorList>
            <consortium name="Ensembl"/>
        </authorList>
    </citation>
    <scope>IDENTIFICATION</scope>
</reference>
<dbReference type="PANTHER" id="PTHR15028:SF6">
    <property type="entry name" value="B-CELL DIFFERENTIATION ANTIGEN CD72"/>
    <property type="match status" value="1"/>
</dbReference>
<feature type="coiled-coil region" evidence="1">
    <location>
        <begin position="129"/>
        <end position="177"/>
    </location>
</feature>
<proteinExistence type="predicted"/>
<reference evidence="4" key="3">
    <citation type="submission" date="2025-09" db="UniProtKB">
        <authorList>
            <consortium name="Ensembl"/>
        </authorList>
    </citation>
    <scope>IDENTIFICATION</scope>
</reference>
<keyword evidence="3" id="KW-1133">Transmembrane helix</keyword>
<dbReference type="GeneTree" id="ENSGT00940000178339"/>
<feature type="transmembrane region" description="Helical" evidence="3">
    <location>
        <begin position="95"/>
        <end position="120"/>
    </location>
</feature>
<evidence type="ECO:0000256" key="3">
    <source>
        <dbReference type="SAM" id="Phobius"/>
    </source>
</evidence>
<evidence type="ECO:0000313" key="4">
    <source>
        <dbReference type="Ensembl" id="ENSHHUP00000014986.1"/>
    </source>
</evidence>
<keyword evidence="3" id="KW-0812">Transmembrane</keyword>
<sequence>MELLLQVRLNSCSHTYTHEHTHTERMRMSRGCCRSRCDTHTYINYTHNTLNRLPCSTVAVYVPILDDTVKHITKDPTSIFCDSVHFQWWKRPSGVAAVCLGLLCVLLLVGIIGLSVYYGVTGHHNSTERDQLQTSYNTLTKERDQLQTSYNTMTKERDQLQTSYNTMTKERDQLQTERDFLSGRLTNLSWQKFESSWYFLSNESKTWNESRKDCLERGADLVIINSDNEQVRGSGRGRGRGRGSGSGSGSGRGRGRGRGDGCAGGRYDQTYTSVYLSFSTTDISLQPQNESLDWSD</sequence>
<protein>
    <recommendedName>
        <fullName evidence="6">C-type lectin domain-containing protein</fullName>
    </recommendedName>
</protein>
<feature type="compositionally biased region" description="Gly residues" evidence="2">
    <location>
        <begin position="242"/>
        <end position="252"/>
    </location>
</feature>
<dbReference type="GO" id="GO:0004888">
    <property type="term" value="F:transmembrane signaling receptor activity"/>
    <property type="evidence" value="ECO:0007669"/>
    <property type="project" value="InterPro"/>
</dbReference>
<keyword evidence="1" id="KW-0175">Coiled coil</keyword>
<dbReference type="SUPFAM" id="SSF56436">
    <property type="entry name" value="C-type lectin-like"/>
    <property type="match status" value="1"/>
</dbReference>
<dbReference type="InterPro" id="IPR016186">
    <property type="entry name" value="C-type_lectin-like/link_sf"/>
</dbReference>
<accession>A0A4W5KS41</accession>
<reference evidence="5" key="1">
    <citation type="submission" date="2018-06" db="EMBL/GenBank/DDBJ databases">
        <title>Genome assembly of Danube salmon.</title>
        <authorList>
            <person name="Macqueen D.J."/>
            <person name="Gundappa M.K."/>
        </authorList>
    </citation>
    <scope>NUCLEOTIDE SEQUENCE [LARGE SCALE GENOMIC DNA]</scope>
</reference>
<dbReference type="PANTHER" id="PTHR15028">
    <property type="entry name" value="CD72-RELATED"/>
    <property type="match status" value="1"/>
</dbReference>
<dbReference type="InterPro" id="IPR016187">
    <property type="entry name" value="CTDL_fold"/>
</dbReference>
<name>A0A4W5KS41_9TELE</name>
<keyword evidence="3" id="KW-0472">Membrane</keyword>
<dbReference type="GO" id="GO:0005886">
    <property type="term" value="C:plasma membrane"/>
    <property type="evidence" value="ECO:0007669"/>
    <property type="project" value="InterPro"/>
</dbReference>
<evidence type="ECO:0000256" key="2">
    <source>
        <dbReference type="SAM" id="MobiDB-lite"/>
    </source>
</evidence>
<dbReference type="AlphaFoldDB" id="A0A4W5KS41"/>
<dbReference type="Ensembl" id="ENSHHUT00000015502.1">
    <property type="protein sequence ID" value="ENSHHUP00000014986.1"/>
    <property type="gene ID" value="ENSHHUG00000009300.1"/>
</dbReference>
<dbReference type="Gene3D" id="3.10.100.10">
    <property type="entry name" value="Mannose-Binding Protein A, subunit A"/>
    <property type="match status" value="1"/>
</dbReference>
<dbReference type="Proteomes" id="UP000314982">
    <property type="component" value="Unassembled WGS sequence"/>
</dbReference>
<keyword evidence="5" id="KW-1185">Reference proteome</keyword>
<dbReference type="InterPro" id="IPR039689">
    <property type="entry name" value="CD72"/>
</dbReference>
<evidence type="ECO:0000256" key="1">
    <source>
        <dbReference type="SAM" id="Coils"/>
    </source>
</evidence>
<evidence type="ECO:0000313" key="5">
    <source>
        <dbReference type="Proteomes" id="UP000314982"/>
    </source>
</evidence>
<feature type="region of interest" description="Disordered" evidence="2">
    <location>
        <begin position="226"/>
        <end position="264"/>
    </location>
</feature>
<evidence type="ECO:0008006" key="6">
    <source>
        <dbReference type="Google" id="ProtNLM"/>
    </source>
</evidence>
<organism evidence="4 5">
    <name type="scientific">Hucho hucho</name>
    <name type="common">huchen</name>
    <dbReference type="NCBI Taxonomy" id="62062"/>
    <lineage>
        <taxon>Eukaryota</taxon>
        <taxon>Metazoa</taxon>
        <taxon>Chordata</taxon>
        <taxon>Craniata</taxon>
        <taxon>Vertebrata</taxon>
        <taxon>Euteleostomi</taxon>
        <taxon>Actinopterygii</taxon>
        <taxon>Neopterygii</taxon>
        <taxon>Teleostei</taxon>
        <taxon>Protacanthopterygii</taxon>
        <taxon>Salmoniformes</taxon>
        <taxon>Salmonidae</taxon>
        <taxon>Salmoninae</taxon>
        <taxon>Hucho</taxon>
    </lineage>
</organism>